<evidence type="ECO:0000313" key="2">
    <source>
        <dbReference type="Proteomes" id="UP000000600"/>
    </source>
</evidence>
<dbReference type="HOGENOM" id="CLU_3243300_0_0_1"/>
<dbReference type="GeneID" id="76803707"/>
<dbReference type="EMBL" id="CT868185">
    <property type="protein sequence ID" value="CAK74291.1"/>
    <property type="molecule type" value="Genomic_DNA"/>
</dbReference>
<dbReference type="RefSeq" id="XP_052287135.1">
    <property type="nucleotide sequence ID" value="XM_052431157.1"/>
</dbReference>
<proteinExistence type="predicted"/>
<dbReference type="InParanoid" id="A0CU24"/>
<reference evidence="1 2" key="1">
    <citation type="journal article" date="2006" name="Nature">
        <title>Global trends of whole-genome duplications revealed by the ciliate Paramecium tetraurelia.</title>
        <authorList>
            <consortium name="Genoscope"/>
            <person name="Aury J.-M."/>
            <person name="Jaillon O."/>
            <person name="Duret L."/>
            <person name="Noel B."/>
            <person name="Jubin C."/>
            <person name="Porcel B.M."/>
            <person name="Segurens B."/>
            <person name="Daubin V."/>
            <person name="Anthouard V."/>
            <person name="Aiach N."/>
            <person name="Arnaiz O."/>
            <person name="Billaut A."/>
            <person name="Beisson J."/>
            <person name="Blanc I."/>
            <person name="Bouhouche K."/>
            <person name="Camara F."/>
            <person name="Duharcourt S."/>
            <person name="Guigo R."/>
            <person name="Gogendeau D."/>
            <person name="Katinka M."/>
            <person name="Keller A.-M."/>
            <person name="Kissmehl R."/>
            <person name="Klotz C."/>
            <person name="Koll F."/>
            <person name="Le Moue A."/>
            <person name="Lepere C."/>
            <person name="Malinsky S."/>
            <person name="Nowacki M."/>
            <person name="Nowak J.K."/>
            <person name="Plattner H."/>
            <person name="Poulain J."/>
            <person name="Ruiz F."/>
            <person name="Serrano V."/>
            <person name="Zagulski M."/>
            <person name="Dessen P."/>
            <person name="Betermier M."/>
            <person name="Weissenbach J."/>
            <person name="Scarpelli C."/>
            <person name="Schachter V."/>
            <person name="Sperling L."/>
            <person name="Meyer E."/>
            <person name="Cohen J."/>
            <person name="Wincker P."/>
        </authorList>
    </citation>
    <scope>NUCLEOTIDE SEQUENCE [LARGE SCALE GENOMIC DNA]</scope>
    <source>
        <strain evidence="1 2">Stock d4-2</strain>
    </source>
</reference>
<gene>
    <name evidence="1" type="ORF">GSPATT00010490001</name>
</gene>
<evidence type="ECO:0000313" key="1">
    <source>
        <dbReference type="EMBL" id="CAK74291.1"/>
    </source>
</evidence>
<sequence>MINQRNHSKISWSEILIHLRNKDVKKQQIKKRLDKLISKIEHL</sequence>
<protein>
    <submittedName>
        <fullName evidence="1">Uncharacterized protein</fullName>
    </submittedName>
</protein>
<organism evidence="1 2">
    <name type="scientific">Paramecium tetraurelia</name>
    <dbReference type="NCBI Taxonomy" id="5888"/>
    <lineage>
        <taxon>Eukaryota</taxon>
        <taxon>Sar</taxon>
        <taxon>Alveolata</taxon>
        <taxon>Ciliophora</taxon>
        <taxon>Intramacronucleata</taxon>
        <taxon>Oligohymenophorea</taxon>
        <taxon>Peniculida</taxon>
        <taxon>Parameciidae</taxon>
        <taxon>Paramecium</taxon>
    </lineage>
</organism>
<keyword evidence="2" id="KW-1185">Reference proteome</keyword>
<accession>A0CU24</accession>
<dbReference type="AlphaFoldDB" id="A0CU24"/>
<dbReference type="Proteomes" id="UP000000600">
    <property type="component" value="Unassembled WGS sequence"/>
</dbReference>
<name>A0CU24_PARTE</name>